<dbReference type="EMBL" id="NEVH01007821">
    <property type="protein sequence ID" value="PNF35355.1"/>
    <property type="molecule type" value="Genomic_DNA"/>
</dbReference>
<sequence length="184" mass="20781">MKETAADEVTPDGEEATTISPGPSVEHNKRKKVEKVSPSVEQLVNVLQAGIQSQEEREKSKEDDGDQLFLLSLLSAMKQIPEHLRLSVRMQMMQVIGNAYTRTMSSNLITNHPQEPNLQYQFSQQPQHQYLQQLHPSNHSLNNTLIPLQPTMHQTFTTVHSPESVTSPGTQYSCDSEIDNLFQD</sequence>
<comment type="caution">
    <text evidence="4">The sequence shown here is derived from an EMBL/GenBank/DDBJ whole genome shotgun (WGS) entry which is preliminary data.</text>
</comment>
<keyword evidence="1" id="KW-0539">Nucleus</keyword>
<evidence type="ECO:0000313" key="5">
    <source>
        <dbReference type="Proteomes" id="UP000235965"/>
    </source>
</evidence>
<dbReference type="PROSITE" id="PS51031">
    <property type="entry name" value="BESS"/>
    <property type="match status" value="1"/>
</dbReference>
<dbReference type="GO" id="GO:0003677">
    <property type="term" value="F:DNA binding"/>
    <property type="evidence" value="ECO:0007669"/>
    <property type="project" value="InterPro"/>
</dbReference>
<dbReference type="AlphaFoldDB" id="A0A2J7R3E7"/>
<keyword evidence="5" id="KW-1185">Reference proteome</keyword>
<dbReference type="Proteomes" id="UP000235965">
    <property type="component" value="Unassembled WGS sequence"/>
</dbReference>
<dbReference type="InterPro" id="IPR004210">
    <property type="entry name" value="BESS_motif"/>
</dbReference>
<gene>
    <name evidence="4" type="ORF">B7P43_G02559</name>
</gene>
<dbReference type="Pfam" id="PF02944">
    <property type="entry name" value="BESS"/>
    <property type="match status" value="1"/>
</dbReference>
<feature type="domain" description="BESS" evidence="3">
    <location>
        <begin position="63"/>
        <end position="102"/>
    </location>
</feature>
<proteinExistence type="predicted"/>
<evidence type="ECO:0000313" key="4">
    <source>
        <dbReference type="EMBL" id="PNF35352.1"/>
    </source>
</evidence>
<evidence type="ECO:0000256" key="2">
    <source>
        <dbReference type="SAM" id="MobiDB-lite"/>
    </source>
</evidence>
<dbReference type="EMBL" id="NEVH01007821">
    <property type="protein sequence ID" value="PNF35352.1"/>
    <property type="molecule type" value="Genomic_DNA"/>
</dbReference>
<name>A0A2J7R3E7_9NEOP</name>
<protein>
    <recommendedName>
        <fullName evidence="3">BESS domain-containing protein</fullName>
    </recommendedName>
</protein>
<reference evidence="4 5" key="1">
    <citation type="submission" date="2017-12" db="EMBL/GenBank/DDBJ databases">
        <title>Hemimetabolous genomes reveal molecular basis of termite eusociality.</title>
        <authorList>
            <person name="Harrison M.C."/>
            <person name="Jongepier E."/>
            <person name="Robertson H.M."/>
            <person name="Arning N."/>
            <person name="Bitard-Feildel T."/>
            <person name="Chao H."/>
            <person name="Childers C.P."/>
            <person name="Dinh H."/>
            <person name="Doddapaneni H."/>
            <person name="Dugan S."/>
            <person name="Gowin J."/>
            <person name="Greiner C."/>
            <person name="Han Y."/>
            <person name="Hu H."/>
            <person name="Hughes D.S.T."/>
            <person name="Huylmans A.-K."/>
            <person name="Kemena C."/>
            <person name="Kremer L.P.M."/>
            <person name="Lee S.L."/>
            <person name="Lopez-Ezquerra A."/>
            <person name="Mallet L."/>
            <person name="Monroy-Kuhn J.M."/>
            <person name="Moser A."/>
            <person name="Murali S.C."/>
            <person name="Muzny D.M."/>
            <person name="Otani S."/>
            <person name="Piulachs M.-D."/>
            <person name="Poelchau M."/>
            <person name="Qu J."/>
            <person name="Schaub F."/>
            <person name="Wada-Katsumata A."/>
            <person name="Worley K.C."/>
            <person name="Xie Q."/>
            <person name="Ylla G."/>
            <person name="Poulsen M."/>
            <person name="Gibbs R.A."/>
            <person name="Schal C."/>
            <person name="Richards S."/>
            <person name="Belles X."/>
            <person name="Korb J."/>
            <person name="Bornberg-Bauer E."/>
        </authorList>
    </citation>
    <scope>NUCLEOTIDE SEQUENCE [LARGE SCALE GENOMIC DNA]</scope>
    <source>
        <tissue evidence="4">Whole body</tissue>
    </source>
</reference>
<comment type="subcellular location">
    <subcellularLocation>
        <location evidence="1">Nucleus</location>
    </subcellularLocation>
</comment>
<evidence type="ECO:0000256" key="1">
    <source>
        <dbReference type="PROSITE-ProRule" id="PRU00371"/>
    </source>
</evidence>
<organism evidence="4 5">
    <name type="scientific">Cryptotermes secundus</name>
    <dbReference type="NCBI Taxonomy" id="105785"/>
    <lineage>
        <taxon>Eukaryota</taxon>
        <taxon>Metazoa</taxon>
        <taxon>Ecdysozoa</taxon>
        <taxon>Arthropoda</taxon>
        <taxon>Hexapoda</taxon>
        <taxon>Insecta</taxon>
        <taxon>Pterygota</taxon>
        <taxon>Neoptera</taxon>
        <taxon>Polyneoptera</taxon>
        <taxon>Dictyoptera</taxon>
        <taxon>Blattodea</taxon>
        <taxon>Blattoidea</taxon>
        <taxon>Termitoidae</taxon>
        <taxon>Kalotermitidae</taxon>
        <taxon>Cryptotermitinae</taxon>
        <taxon>Cryptotermes</taxon>
    </lineage>
</organism>
<evidence type="ECO:0000259" key="3">
    <source>
        <dbReference type="PROSITE" id="PS51031"/>
    </source>
</evidence>
<feature type="region of interest" description="Disordered" evidence="2">
    <location>
        <begin position="1"/>
        <end position="37"/>
    </location>
</feature>
<dbReference type="GO" id="GO:0005634">
    <property type="term" value="C:nucleus"/>
    <property type="evidence" value="ECO:0007669"/>
    <property type="project" value="UniProtKB-SubCell"/>
</dbReference>
<accession>A0A2J7R3E7</accession>